<dbReference type="Ensembl" id="ENSAPLT00020000939.1">
    <property type="protein sequence ID" value="ENSAPLP00020000889.1"/>
    <property type="gene ID" value="ENSAPLG00020000654.1"/>
</dbReference>
<feature type="transmembrane region" description="Helical" evidence="1">
    <location>
        <begin position="78"/>
        <end position="95"/>
    </location>
</feature>
<reference evidence="2" key="1">
    <citation type="submission" date="2019-08" db="EMBL/GenBank/DDBJ databases">
        <title>Three high-quality genomes provides insights into domestication of ducks.</title>
        <authorList>
            <person name="Hou Z.C."/>
            <person name="Zhu F."/>
            <person name="Yin Z.T."/>
            <person name="Zhang F."/>
        </authorList>
    </citation>
    <scope>NUCLEOTIDE SEQUENCE [LARGE SCALE GENOMIC DNA]</scope>
</reference>
<reference evidence="2" key="2">
    <citation type="submission" date="2025-08" db="UniProtKB">
        <authorList>
            <consortium name="Ensembl"/>
        </authorList>
    </citation>
    <scope>IDENTIFICATION</scope>
</reference>
<organism evidence="2 3">
    <name type="scientific">Anas platyrhynchos</name>
    <name type="common">Mallard</name>
    <name type="synonym">Anas boschas</name>
    <dbReference type="NCBI Taxonomy" id="8839"/>
    <lineage>
        <taxon>Eukaryota</taxon>
        <taxon>Metazoa</taxon>
        <taxon>Chordata</taxon>
        <taxon>Craniata</taxon>
        <taxon>Vertebrata</taxon>
        <taxon>Euteleostomi</taxon>
        <taxon>Archelosauria</taxon>
        <taxon>Archosauria</taxon>
        <taxon>Dinosauria</taxon>
        <taxon>Saurischia</taxon>
        <taxon>Theropoda</taxon>
        <taxon>Coelurosauria</taxon>
        <taxon>Aves</taxon>
        <taxon>Neognathae</taxon>
        <taxon>Galloanserae</taxon>
        <taxon>Anseriformes</taxon>
        <taxon>Anatidae</taxon>
        <taxon>Anatinae</taxon>
        <taxon>Anas</taxon>
    </lineage>
</organism>
<keyword evidence="1" id="KW-0472">Membrane</keyword>
<evidence type="ECO:0000313" key="2">
    <source>
        <dbReference type="Ensembl" id="ENSAPLP00020000889.1"/>
    </source>
</evidence>
<feature type="transmembrane region" description="Helical" evidence="1">
    <location>
        <begin position="52"/>
        <end position="72"/>
    </location>
</feature>
<protein>
    <submittedName>
        <fullName evidence="2">Uncharacterized protein</fullName>
    </submittedName>
</protein>
<evidence type="ECO:0000313" key="3">
    <source>
        <dbReference type="Proteomes" id="UP000694400"/>
    </source>
</evidence>
<keyword evidence="1" id="KW-1133">Transmembrane helix</keyword>
<proteinExistence type="predicted"/>
<accession>A0A8B9QQP9</accession>
<evidence type="ECO:0000256" key="1">
    <source>
        <dbReference type="SAM" id="Phobius"/>
    </source>
</evidence>
<name>A0A8B9QQP9_ANAPL</name>
<dbReference type="AlphaFoldDB" id="A0A8B9QQP9"/>
<dbReference type="Proteomes" id="UP000694400">
    <property type="component" value="Chromosome 2"/>
</dbReference>
<reference evidence="2" key="3">
    <citation type="submission" date="2025-09" db="UniProtKB">
        <authorList>
            <consortium name="Ensembl"/>
        </authorList>
    </citation>
    <scope>IDENTIFICATION</scope>
</reference>
<keyword evidence="1" id="KW-0812">Transmembrane</keyword>
<sequence length="121" mass="13939">MPGEQCQKDKKHLPLMVPSLSLSLKGLKNSTAFQSFPPLWEMTLPHIPSCPVFKLLFWLLSSAGALCVLLLWGEHFSTLSSVKFQIPILACLLLLNNPVQKKKKKSWQKHEHFNWINYFHI</sequence>